<gene>
    <name evidence="2" type="ORF">LCGC14_0761250</name>
</gene>
<feature type="domain" description="BURP" evidence="1">
    <location>
        <begin position="1"/>
        <end position="73"/>
    </location>
</feature>
<evidence type="ECO:0000259" key="1">
    <source>
        <dbReference type="PROSITE" id="PS51277"/>
    </source>
</evidence>
<accession>A0A0F9Q537</accession>
<evidence type="ECO:0000313" key="2">
    <source>
        <dbReference type="EMBL" id="KKN37644.1"/>
    </source>
</evidence>
<organism evidence="2">
    <name type="scientific">marine sediment metagenome</name>
    <dbReference type="NCBI Taxonomy" id="412755"/>
    <lineage>
        <taxon>unclassified sequences</taxon>
        <taxon>metagenomes</taxon>
        <taxon>ecological metagenomes</taxon>
    </lineage>
</organism>
<dbReference type="PROSITE" id="PS51277">
    <property type="entry name" value="BURP"/>
    <property type="match status" value="1"/>
</dbReference>
<dbReference type="InterPro" id="IPR004873">
    <property type="entry name" value="BURP_dom"/>
</dbReference>
<comment type="caution">
    <text evidence="2">The sequence shown here is derived from an EMBL/GenBank/DDBJ whole genome shotgun (WGS) entry which is preliminary data.</text>
</comment>
<dbReference type="Gene3D" id="1.20.5.110">
    <property type="match status" value="1"/>
</dbReference>
<sequence length="73" mass="7668">MARCGVGIESMTDSGTQEILAAIGGLADCISSMESRLECVESKLGAVESRLSTVEHKVDSATNILNAVARIDR</sequence>
<name>A0A0F9Q537_9ZZZZ</name>
<dbReference type="EMBL" id="LAZR01001880">
    <property type="protein sequence ID" value="KKN37644.1"/>
    <property type="molecule type" value="Genomic_DNA"/>
</dbReference>
<dbReference type="AlphaFoldDB" id="A0A0F9Q537"/>
<reference evidence="2" key="1">
    <citation type="journal article" date="2015" name="Nature">
        <title>Complex archaea that bridge the gap between prokaryotes and eukaryotes.</title>
        <authorList>
            <person name="Spang A."/>
            <person name="Saw J.H."/>
            <person name="Jorgensen S.L."/>
            <person name="Zaremba-Niedzwiedzka K."/>
            <person name="Martijn J."/>
            <person name="Lind A.E."/>
            <person name="van Eijk R."/>
            <person name="Schleper C."/>
            <person name="Guy L."/>
            <person name="Ettema T.J."/>
        </authorList>
    </citation>
    <scope>NUCLEOTIDE SEQUENCE</scope>
</reference>
<proteinExistence type="predicted"/>
<protein>
    <recommendedName>
        <fullName evidence="1">BURP domain-containing protein</fullName>
    </recommendedName>
</protein>